<dbReference type="EMBL" id="JAUYZG010000003">
    <property type="protein sequence ID" value="KAK2911211.1"/>
    <property type="molecule type" value="Genomic_DNA"/>
</dbReference>
<feature type="domain" description="Palmitoyltransferase DHHC" evidence="14">
    <location>
        <begin position="222"/>
        <end position="352"/>
    </location>
</feature>
<feature type="transmembrane region" description="Helical" evidence="12">
    <location>
        <begin position="93"/>
        <end position="115"/>
    </location>
</feature>
<comment type="caution">
    <text evidence="15">The sequence shown here is derived from an EMBL/GenBank/DDBJ whole genome shotgun (WGS) entry which is preliminary data.</text>
</comment>
<proteinExistence type="inferred from homology"/>
<evidence type="ECO:0000256" key="3">
    <source>
        <dbReference type="ARBA" id="ARBA00022679"/>
    </source>
</evidence>
<feature type="transmembrane region" description="Helical" evidence="12">
    <location>
        <begin position="313"/>
        <end position="338"/>
    </location>
</feature>
<evidence type="ECO:0000256" key="4">
    <source>
        <dbReference type="ARBA" id="ARBA00022692"/>
    </source>
</evidence>
<evidence type="ECO:0000256" key="7">
    <source>
        <dbReference type="ARBA" id="ARBA00023136"/>
    </source>
</evidence>
<comment type="similarity">
    <text evidence="2 12">Belongs to the DHHC palmitoyltransferase family.</text>
</comment>
<dbReference type="GO" id="GO:0005794">
    <property type="term" value="C:Golgi apparatus"/>
    <property type="evidence" value="ECO:0007669"/>
    <property type="project" value="UniProtKB-SubCell"/>
</dbReference>
<dbReference type="PANTHER" id="PTHR22883">
    <property type="entry name" value="ZINC FINGER DHHC DOMAIN CONTAINING PROTEIN"/>
    <property type="match status" value="1"/>
</dbReference>
<dbReference type="EC" id="2.3.1.225" evidence="12"/>
<feature type="transmembrane region" description="Helical" evidence="12">
    <location>
        <begin position="157"/>
        <end position="174"/>
    </location>
</feature>
<protein>
    <recommendedName>
        <fullName evidence="12">Palmitoyltransferase</fullName>
        <ecNumber evidence="12">2.3.1.225</ecNumber>
    </recommendedName>
</protein>
<name>A0AA88QF24_9TELE</name>
<keyword evidence="5 12" id="KW-1133">Transmembrane helix</keyword>
<accession>A0AA88QF24</accession>
<evidence type="ECO:0000256" key="5">
    <source>
        <dbReference type="ARBA" id="ARBA00022989"/>
    </source>
</evidence>
<keyword evidence="6" id="KW-0333">Golgi apparatus</keyword>
<reference evidence="15" key="1">
    <citation type="submission" date="2023-08" db="EMBL/GenBank/DDBJ databases">
        <title>Chromosome-level Genome Assembly of mud carp (Cirrhinus molitorella).</title>
        <authorList>
            <person name="Liu H."/>
        </authorList>
    </citation>
    <scope>NUCLEOTIDE SEQUENCE</scope>
    <source>
        <strain evidence="15">Prfri</strain>
        <tissue evidence="15">Muscle</tissue>
    </source>
</reference>
<dbReference type="Proteomes" id="UP001187343">
    <property type="component" value="Unassembled WGS sequence"/>
</dbReference>
<feature type="transmembrane region" description="Helical" evidence="12">
    <location>
        <begin position="553"/>
        <end position="577"/>
    </location>
</feature>
<feature type="transmembrane region" description="Helical" evidence="12">
    <location>
        <begin position="271"/>
        <end position="293"/>
    </location>
</feature>
<keyword evidence="3 12" id="KW-0808">Transferase</keyword>
<evidence type="ECO:0000256" key="1">
    <source>
        <dbReference type="ARBA" id="ARBA00004166"/>
    </source>
</evidence>
<keyword evidence="16" id="KW-1185">Reference proteome</keyword>
<evidence type="ECO:0000256" key="2">
    <source>
        <dbReference type="ARBA" id="ARBA00008574"/>
    </source>
</evidence>
<dbReference type="PROSITE" id="PS50216">
    <property type="entry name" value="DHHC"/>
    <property type="match status" value="1"/>
</dbReference>
<evidence type="ECO:0000256" key="6">
    <source>
        <dbReference type="ARBA" id="ARBA00023034"/>
    </source>
</evidence>
<evidence type="ECO:0000259" key="14">
    <source>
        <dbReference type="Pfam" id="PF01529"/>
    </source>
</evidence>
<evidence type="ECO:0000256" key="12">
    <source>
        <dbReference type="RuleBase" id="RU079119"/>
    </source>
</evidence>
<feature type="compositionally biased region" description="Basic residues" evidence="13">
    <location>
        <begin position="602"/>
        <end position="613"/>
    </location>
</feature>
<keyword evidence="4 12" id="KW-0812">Transmembrane</keyword>
<dbReference type="GO" id="GO:0019706">
    <property type="term" value="F:protein-cysteine S-palmitoyltransferase activity"/>
    <property type="evidence" value="ECO:0007669"/>
    <property type="project" value="UniProtKB-EC"/>
</dbReference>
<dbReference type="InterPro" id="IPR001594">
    <property type="entry name" value="Palmitoyltrfase_DHHC"/>
</dbReference>
<dbReference type="GO" id="GO:0005783">
    <property type="term" value="C:endoplasmic reticulum"/>
    <property type="evidence" value="ECO:0007669"/>
    <property type="project" value="TreeGrafter"/>
</dbReference>
<evidence type="ECO:0000256" key="9">
    <source>
        <dbReference type="ARBA" id="ARBA00023288"/>
    </source>
</evidence>
<comment type="subcellular location">
    <subcellularLocation>
        <location evidence="1">Golgi apparatus</location>
        <location evidence="1">trans-Golgi network membrane</location>
        <topology evidence="1">Multi-pass membrane protein</topology>
    </subcellularLocation>
</comment>
<evidence type="ECO:0000256" key="8">
    <source>
        <dbReference type="ARBA" id="ARBA00023139"/>
    </source>
</evidence>
<keyword evidence="10 12" id="KW-0012">Acyltransferase</keyword>
<dbReference type="Pfam" id="PF01529">
    <property type="entry name" value="DHHC"/>
    <property type="match status" value="1"/>
</dbReference>
<feature type="region of interest" description="Disordered" evidence="13">
    <location>
        <begin position="585"/>
        <end position="631"/>
    </location>
</feature>
<organism evidence="15 16">
    <name type="scientific">Cirrhinus molitorella</name>
    <name type="common">mud carp</name>
    <dbReference type="NCBI Taxonomy" id="172907"/>
    <lineage>
        <taxon>Eukaryota</taxon>
        <taxon>Metazoa</taxon>
        <taxon>Chordata</taxon>
        <taxon>Craniata</taxon>
        <taxon>Vertebrata</taxon>
        <taxon>Euteleostomi</taxon>
        <taxon>Actinopterygii</taxon>
        <taxon>Neopterygii</taxon>
        <taxon>Teleostei</taxon>
        <taxon>Ostariophysi</taxon>
        <taxon>Cypriniformes</taxon>
        <taxon>Cyprinidae</taxon>
        <taxon>Labeoninae</taxon>
        <taxon>Labeonini</taxon>
        <taxon>Cirrhinus</taxon>
    </lineage>
</organism>
<dbReference type="PANTHER" id="PTHR22883:SF475">
    <property type="entry name" value="PALMITOYLTRANSFERASE ZDHHC23"/>
    <property type="match status" value="1"/>
</dbReference>
<evidence type="ECO:0000256" key="11">
    <source>
        <dbReference type="ARBA" id="ARBA00047790"/>
    </source>
</evidence>
<evidence type="ECO:0000313" key="15">
    <source>
        <dbReference type="EMBL" id="KAK2911211.1"/>
    </source>
</evidence>
<comment type="caution">
    <text evidence="12">Lacks conserved residue(s) required for the propagation of feature annotation.</text>
</comment>
<comment type="catalytic activity">
    <reaction evidence="11">
        <text>L-cysteinyl-[protein] + hexadecanoyl-CoA = S-hexadecanoyl-L-cysteinyl-[protein] + CoA</text>
        <dbReference type="Rhea" id="RHEA:36683"/>
        <dbReference type="Rhea" id="RHEA-COMP:10131"/>
        <dbReference type="Rhea" id="RHEA-COMP:11032"/>
        <dbReference type="ChEBI" id="CHEBI:29950"/>
        <dbReference type="ChEBI" id="CHEBI:57287"/>
        <dbReference type="ChEBI" id="CHEBI:57379"/>
        <dbReference type="ChEBI" id="CHEBI:74151"/>
        <dbReference type="EC" id="2.3.1.225"/>
    </reaction>
    <physiologicalReaction direction="left-to-right" evidence="11">
        <dbReference type="Rhea" id="RHEA:36684"/>
    </physiologicalReaction>
</comment>
<dbReference type="AlphaFoldDB" id="A0AA88QF24"/>
<sequence length="631" mass="70259">MKRERFKPPEPDDPLCCCGDIDQQREYCCCDCEELDDACERLLRGEPDKPDVFSRFISRMADRLGLPCCAIGPLRLELSVLPPMVLIPGLLRVAAINCLLGVVVLTALPGLVLWYYYVTHRRKRRTLFFLSLALFSLAYMYYLFLTEIVPRGDVSNLQVVTATTGMMLTLISLVRTKQGPGFVKSQSLAQGINSISTTNQSTNVSGDSTPCNGISQLNGEKEGKKKLCPVCQLVRPPRAGHCRICGACVLRMDHHCVWINSCVGQANHRQFILMLLLFLATSFYGITLVLQSICPRQSLFTAMLYCPGVYNQYSTALCFTCVWYSVIITGGLLHLFILQIINVSYNVTEREAQIALRNKTGRRRFCGLVVETGVYSRGFLQNWIQFLTMNTDENGSPFTFTDMHHTSCIAQDTMRIGQTNSFLPEQLWTRLLILLITLITGALTDEDVIEALLSGSASFNLNVTGDTAVTLAVWNKCPNQKIFVFSPDHGLNISDDNYAGRLSVEKSGHIIILDKLQESDFVTYCYELTTFPHGSLRGQIKLVKTTKNGDMPIMIISVGCIIGLIVLCGIIAGVVCYKKRKSNSADTALQPGGLPGGQPSVRLKKKKRPKNKRAQSEEEVENEDCNYLDIT</sequence>
<keyword evidence="7 12" id="KW-0472">Membrane</keyword>
<dbReference type="GO" id="GO:0006612">
    <property type="term" value="P:protein targeting to membrane"/>
    <property type="evidence" value="ECO:0007669"/>
    <property type="project" value="TreeGrafter"/>
</dbReference>
<keyword evidence="9" id="KW-0449">Lipoprotein</keyword>
<evidence type="ECO:0000256" key="13">
    <source>
        <dbReference type="SAM" id="MobiDB-lite"/>
    </source>
</evidence>
<feature type="compositionally biased region" description="Acidic residues" evidence="13">
    <location>
        <begin position="617"/>
        <end position="631"/>
    </location>
</feature>
<gene>
    <name evidence="15" type="ORF">Q8A67_003344</name>
</gene>
<dbReference type="InterPro" id="IPR039859">
    <property type="entry name" value="PFA4/ZDH16/20/ERF2-like"/>
</dbReference>
<feature type="transmembrane region" description="Helical" evidence="12">
    <location>
        <begin position="127"/>
        <end position="145"/>
    </location>
</feature>
<dbReference type="InterPro" id="IPR013783">
    <property type="entry name" value="Ig-like_fold"/>
</dbReference>
<keyword evidence="8" id="KW-0564">Palmitate</keyword>
<evidence type="ECO:0000256" key="10">
    <source>
        <dbReference type="ARBA" id="ARBA00023315"/>
    </source>
</evidence>
<dbReference type="Gene3D" id="2.60.40.10">
    <property type="entry name" value="Immunoglobulins"/>
    <property type="match status" value="1"/>
</dbReference>
<evidence type="ECO:0000313" key="16">
    <source>
        <dbReference type="Proteomes" id="UP001187343"/>
    </source>
</evidence>
<comment type="domain">
    <text evidence="12">The DHHC domain is required for palmitoyltransferase activity.</text>
</comment>
<feature type="transmembrane region" description="Helical" evidence="12">
    <location>
        <begin position="427"/>
        <end position="444"/>
    </location>
</feature>